<dbReference type="InParanoid" id="A0A1I7VJV7"/>
<dbReference type="Pfam" id="PF01027">
    <property type="entry name" value="Bax1-I"/>
    <property type="match status" value="1"/>
</dbReference>
<gene>
    <name evidence="7" type="primary">LOAG_02358</name>
</gene>
<reference evidence="6" key="1">
    <citation type="submission" date="2012-04" db="EMBL/GenBank/DDBJ databases">
        <title>The Genome Sequence of Loa loa.</title>
        <authorList>
            <consortium name="The Broad Institute Genome Sequencing Platform"/>
            <consortium name="Broad Institute Genome Sequencing Center for Infectious Disease"/>
            <person name="Nutman T.B."/>
            <person name="Fink D.L."/>
            <person name="Russ C."/>
            <person name="Young S."/>
            <person name="Zeng Q."/>
            <person name="Gargeya S."/>
            <person name="Alvarado L."/>
            <person name="Berlin A."/>
            <person name="Chapman S.B."/>
            <person name="Chen Z."/>
            <person name="Freedman E."/>
            <person name="Gellesch M."/>
            <person name="Goldberg J."/>
            <person name="Griggs A."/>
            <person name="Gujja S."/>
            <person name="Heilman E.R."/>
            <person name="Heiman D."/>
            <person name="Howarth C."/>
            <person name="Mehta T."/>
            <person name="Neiman D."/>
            <person name="Pearson M."/>
            <person name="Roberts A."/>
            <person name="Saif S."/>
            <person name="Shea T."/>
            <person name="Shenoy N."/>
            <person name="Sisk P."/>
            <person name="Stolte C."/>
            <person name="Sykes S."/>
            <person name="White J."/>
            <person name="Yandava C."/>
            <person name="Haas B."/>
            <person name="Henn M.R."/>
            <person name="Nusbaum C."/>
            <person name="Birren B."/>
        </authorList>
    </citation>
    <scope>NUCLEOTIDE SEQUENCE [LARGE SCALE GENOMIC DNA]</scope>
</reference>
<comment type="similarity">
    <text evidence="5">Belongs to the BI1 family.</text>
</comment>
<evidence type="ECO:0000313" key="6">
    <source>
        <dbReference type="Proteomes" id="UP000095285"/>
    </source>
</evidence>
<name>A0A1I7VJV7_LOALO</name>
<feature type="transmembrane region" description="Helical" evidence="5">
    <location>
        <begin position="252"/>
        <end position="270"/>
    </location>
</feature>
<evidence type="ECO:0000256" key="5">
    <source>
        <dbReference type="RuleBase" id="RU004379"/>
    </source>
</evidence>
<evidence type="ECO:0000256" key="1">
    <source>
        <dbReference type="ARBA" id="ARBA00004141"/>
    </source>
</evidence>
<evidence type="ECO:0000256" key="4">
    <source>
        <dbReference type="ARBA" id="ARBA00023136"/>
    </source>
</evidence>
<keyword evidence="4 5" id="KW-0472">Membrane</keyword>
<keyword evidence="3 5" id="KW-1133">Transmembrane helix</keyword>
<reference evidence="7" key="2">
    <citation type="submission" date="2016-11" db="UniProtKB">
        <authorList>
            <consortium name="WormBaseParasite"/>
        </authorList>
    </citation>
    <scope>IDENTIFICATION</scope>
</reference>
<accession>A0A1I7VJV7</accession>
<dbReference type="eggNOG" id="KOG2322">
    <property type="taxonomic scope" value="Eukaryota"/>
</dbReference>
<dbReference type="PANTHER" id="PTHR23291:SF50">
    <property type="entry name" value="PROTEIN LIFEGUARD 4"/>
    <property type="match status" value="1"/>
</dbReference>
<dbReference type="WBParaSite" id="EN70_337">
    <property type="protein sequence ID" value="EN70_337"/>
    <property type="gene ID" value="EN70_337"/>
</dbReference>
<dbReference type="PANTHER" id="PTHR23291">
    <property type="entry name" value="BAX INHIBITOR-RELATED"/>
    <property type="match status" value="1"/>
</dbReference>
<dbReference type="STRING" id="7209.A0A1I7VJV7"/>
<evidence type="ECO:0000256" key="2">
    <source>
        <dbReference type="ARBA" id="ARBA00022692"/>
    </source>
</evidence>
<organism evidence="6 7">
    <name type="scientific">Loa loa</name>
    <name type="common">Eye worm</name>
    <name type="synonym">Filaria loa</name>
    <dbReference type="NCBI Taxonomy" id="7209"/>
    <lineage>
        <taxon>Eukaryota</taxon>
        <taxon>Metazoa</taxon>
        <taxon>Ecdysozoa</taxon>
        <taxon>Nematoda</taxon>
        <taxon>Chromadorea</taxon>
        <taxon>Rhabditida</taxon>
        <taxon>Spirurina</taxon>
        <taxon>Spiruromorpha</taxon>
        <taxon>Filarioidea</taxon>
        <taxon>Onchocercidae</taxon>
        <taxon>Loa</taxon>
    </lineage>
</organism>
<feature type="transmembrane region" description="Helical" evidence="5">
    <location>
        <begin position="195"/>
        <end position="213"/>
    </location>
</feature>
<dbReference type="InterPro" id="IPR006214">
    <property type="entry name" value="Bax_inhibitor_1-related"/>
</dbReference>
<feature type="transmembrane region" description="Helical" evidence="5">
    <location>
        <begin position="168"/>
        <end position="189"/>
    </location>
</feature>
<dbReference type="GO" id="GO:0016020">
    <property type="term" value="C:membrane"/>
    <property type="evidence" value="ECO:0007669"/>
    <property type="project" value="UniProtKB-SubCell"/>
</dbReference>
<comment type="subcellular location">
    <subcellularLocation>
        <location evidence="1">Membrane</location>
        <topology evidence="1">Multi-pass membrane protein</topology>
    </subcellularLocation>
</comment>
<dbReference type="GO" id="GO:0043066">
    <property type="term" value="P:negative regulation of apoptotic process"/>
    <property type="evidence" value="ECO:0007669"/>
    <property type="project" value="TreeGrafter"/>
</dbReference>
<sequence>MVQRSGIESCKIKQRFLERQIAYGRMVGGAGGNQGRALTMAATVPLLLEEDIELGLPPMYEEALNGKRTLQNCPLEHHRSFNFSPGKTVTNLTPVIYATVAIRLGFLRKVFGILFLQLFITVILCTALYVTSEIRLFLQQQSWIVLVSLIGSFILLFAMFIHARSVPLNYILLVSWTIMQSITVGAVVSFFEVEVVIEAVGLTTLTVIGLFVYTLQSKRDFQSHWAALFSVSMVFLAAGFINLLIQSALFDFLVATFGAVLFSIYLIFDIDRIMHHTSPEDYIEACVSLYLDIINLFLEILQILNEASRN</sequence>
<keyword evidence="6" id="KW-1185">Reference proteome</keyword>
<dbReference type="AlphaFoldDB" id="A0A1I7VJV7"/>
<dbReference type="OrthoDB" id="7933078at2759"/>
<evidence type="ECO:0000256" key="3">
    <source>
        <dbReference type="ARBA" id="ARBA00022989"/>
    </source>
</evidence>
<feature type="transmembrane region" description="Helical" evidence="5">
    <location>
        <begin position="110"/>
        <end position="130"/>
    </location>
</feature>
<dbReference type="Proteomes" id="UP000095285">
    <property type="component" value="Unassembled WGS sequence"/>
</dbReference>
<proteinExistence type="inferred from homology"/>
<feature type="transmembrane region" description="Helical" evidence="5">
    <location>
        <begin position="142"/>
        <end position="161"/>
    </location>
</feature>
<keyword evidence="2 5" id="KW-0812">Transmembrane</keyword>
<dbReference type="FunCoup" id="A0A1I7VJV7">
    <property type="interactions" value="1781"/>
</dbReference>
<protein>
    <submittedName>
        <fullName evidence="7">Transmembrane BAX inhibitor motif-containing protein 4</fullName>
    </submittedName>
</protein>
<feature type="transmembrane region" description="Helical" evidence="5">
    <location>
        <begin position="225"/>
        <end position="246"/>
    </location>
</feature>
<evidence type="ECO:0000313" key="7">
    <source>
        <dbReference type="WBParaSite" id="EN70_337"/>
    </source>
</evidence>